<sequence length="182" mass="20923">MRQLNFNFSGHLSLLQQAGKIFLLLSVVLAAYCVWKYEETEQELSVIRAHQSKLARVQSDASATRQNAEVLSAKDEEIKYANRVIDRLALPWDRLFNEMENTVDADVVLLDVAPDAERGRISFTSETRDLSTMLNYERRLAQSPLLRDVVIQSHQVQIQDPQKPVRFVVAADWLRKTQEQLP</sequence>
<comment type="caution">
    <text evidence="1">The sequence shown here is derived from an EMBL/GenBank/DDBJ whole genome shotgun (WGS) entry which is preliminary data.</text>
</comment>
<evidence type="ECO:0008006" key="3">
    <source>
        <dbReference type="Google" id="ProtNLM"/>
    </source>
</evidence>
<dbReference type="AlphaFoldDB" id="A0A6L6PPG8"/>
<evidence type="ECO:0000313" key="1">
    <source>
        <dbReference type="EMBL" id="MTV40557.1"/>
    </source>
</evidence>
<dbReference type="RefSeq" id="WP_155466557.1">
    <property type="nucleotide sequence ID" value="NZ_WNKY01000036.1"/>
</dbReference>
<name>A0A6L6PPG8_9BURK</name>
<dbReference type="Proteomes" id="UP000475582">
    <property type="component" value="Unassembled WGS sequence"/>
</dbReference>
<evidence type="ECO:0000313" key="2">
    <source>
        <dbReference type="Proteomes" id="UP000475582"/>
    </source>
</evidence>
<dbReference type="EMBL" id="WNKY01000036">
    <property type="protein sequence ID" value="MTV40557.1"/>
    <property type="molecule type" value="Genomic_DNA"/>
</dbReference>
<protein>
    <recommendedName>
        <fullName evidence="3">Fimbrial assembly protein</fullName>
    </recommendedName>
</protein>
<proteinExistence type="predicted"/>
<reference evidence="1 2" key="1">
    <citation type="submission" date="2019-11" db="EMBL/GenBank/DDBJ databases">
        <title>Type strains purchased from KCTC, JCM and DSMZ.</title>
        <authorList>
            <person name="Lu H."/>
        </authorList>
    </citation>
    <scope>NUCLEOTIDE SEQUENCE [LARGE SCALE GENOMIC DNA]</scope>
    <source>
        <strain evidence="1 2">KCTC 22382</strain>
    </source>
</reference>
<accession>A0A6L6PPG8</accession>
<keyword evidence="2" id="KW-1185">Reference proteome</keyword>
<organism evidence="1 2">
    <name type="scientific">Duganella radicis</name>
    <dbReference type="NCBI Taxonomy" id="551988"/>
    <lineage>
        <taxon>Bacteria</taxon>
        <taxon>Pseudomonadati</taxon>
        <taxon>Pseudomonadota</taxon>
        <taxon>Betaproteobacteria</taxon>
        <taxon>Burkholderiales</taxon>
        <taxon>Oxalobacteraceae</taxon>
        <taxon>Telluria group</taxon>
        <taxon>Duganella</taxon>
    </lineage>
</organism>
<dbReference type="OrthoDB" id="8703192at2"/>
<gene>
    <name evidence="1" type="ORF">GM676_23645</name>
</gene>